<name>L1IBZ4_GUITC</name>
<reference evidence="4" key="2">
    <citation type="submission" date="2012-11" db="EMBL/GenBank/DDBJ databases">
        <authorList>
            <person name="Kuo A."/>
            <person name="Curtis B.A."/>
            <person name="Tanifuji G."/>
            <person name="Burki F."/>
            <person name="Gruber A."/>
            <person name="Irimia M."/>
            <person name="Maruyama S."/>
            <person name="Arias M.C."/>
            <person name="Ball S.G."/>
            <person name="Gile G.H."/>
            <person name="Hirakawa Y."/>
            <person name="Hopkins J.F."/>
            <person name="Rensing S.A."/>
            <person name="Schmutz J."/>
            <person name="Symeonidi A."/>
            <person name="Elias M."/>
            <person name="Eveleigh R.J."/>
            <person name="Herman E.K."/>
            <person name="Klute M.J."/>
            <person name="Nakayama T."/>
            <person name="Obornik M."/>
            <person name="Reyes-Prieto A."/>
            <person name="Armbrust E.V."/>
            <person name="Aves S.J."/>
            <person name="Beiko R.G."/>
            <person name="Coutinho P."/>
            <person name="Dacks J.B."/>
            <person name="Durnford D.G."/>
            <person name="Fast N.M."/>
            <person name="Green B.R."/>
            <person name="Grisdale C."/>
            <person name="Hempe F."/>
            <person name="Henrissat B."/>
            <person name="Hoppner M.P."/>
            <person name="Ishida K.-I."/>
            <person name="Kim E."/>
            <person name="Koreny L."/>
            <person name="Kroth P.G."/>
            <person name="Liu Y."/>
            <person name="Malik S.-B."/>
            <person name="Maier U.G."/>
            <person name="McRose D."/>
            <person name="Mock T."/>
            <person name="Neilson J.A."/>
            <person name="Onodera N.T."/>
            <person name="Poole A.M."/>
            <person name="Pritham E.J."/>
            <person name="Richards T.A."/>
            <person name="Rocap G."/>
            <person name="Roy S.W."/>
            <person name="Sarai C."/>
            <person name="Schaack S."/>
            <person name="Shirato S."/>
            <person name="Slamovits C.H."/>
            <person name="Spencer D.F."/>
            <person name="Suzuki S."/>
            <person name="Worden A.Z."/>
            <person name="Zauner S."/>
            <person name="Barry K."/>
            <person name="Bell C."/>
            <person name="Bharti A.K."/>
            <person name="Crow J.A."/>
            <person name="Grimwood J."/>
            <person name="Kramer R."/>
            <person name="Lindquist E."/>
            <person name="Lucas S."/>
            <person name="Salamov A."/>
            <person name="McFadden G.I."/>
            <person name="Lane C.E."/>
            <person name="Keeling P.J."/>
            <person name="Gray M.W."/>
            <person name="Grigoriev I.V."/>
            <person name="Archibald J.M."/>
        </authorList>
    </citation>
    <scope>NUCLEOTIDE SEQUENCE</scope>
    <source>
        <strain evidence="4">CCMP2712</strain>
    </source>
</reference>
<evidence type="ECO:0000313" key="4">
    <source>
        <dbReference type="Proteomes" id="UP000011087"/>
    </source>
</evidence>
<evidence type="ECO:0000313" key="3">
    <source>
        <dbReference type="EnsemblProtists" id="EKX33753"/>
    </source>
</evidence>
<keyword evidence="4" id="KW-1185">Reference proteome</keyword>
<accession>L1IBZ4</accession>
<feature type="compositionally biased region" description="Basic and acidic residues" evidence="1">
    <location>
        <begin position="259"/>
        <end position="281"/>
    </location>
</feature>
<proteinExistence type="predicted"/>
<gene>
    <name evidence="2" type="ORF">GUITHDRAFT_166378</name>
</gene>
<sequence>MAVDREVEDQVVVEETKGNLKEDANGTSVPGAAETAQGKVKIENIVSLLDPKNNDSNLYGAINRWISKAPVCSKLQSPLKEEDFAEVKGKLSEISIDDEGFAMSDQVVRVLQEEPLSLEQGEASQIVGYVQERSLPQRTVEVAKKNIQSLVSVAGAAKESVLVGAERASETISSQADIVSHWIVDEDRILGSRRLKQLTDVVVDPETSSKGSRVLGSRRLAGLRNFFFGPDEPADPGIISCHTFTTEAATGDSKLTELPGKEEDASGVKNEGKAGDSKDDADKDAEEEQRQDELEVSTLSENFFEEAAAVEQQGAKEGPISASSQGVEDDISEEQ</sequence>
<dbReference type="AlphaFoldDB" id="L1IBZ4"/>
<reference evidence="2 4" key="1">
    <citation type="journal article" date="2012" name="Nature">
        <title>Algal genomes reveal evolutionary mosaicism and the fate of nucleomorphs.</title>
        <authorList>
            <consortium name="DOE Joint Genome Institute"/>
            <person name="Curtis B.A."/>
            <person name="Tanifuji G."/>
            <person name="Burki F."/>
            <person name="Gruber A."/>
            <person name="Irimia M."/>
            <person name="Maruyama S."/>
            <person name="Arias M.C."/>
            <person name="Ball S.G."/>
            <person name="Gile G.H."/>
            <person name="Hirakawa Y."/>
            <person name="Hopkins J.F."/>
            <person name="Kuo A."/>
            <person name="Rensing S.A."/>
            <person name="Schmutz J."/>
            <person name="Symeonidi A."/>
            <person name="Elias M."/>
            <person name="Eveleigh R.J."/>
            <person name="Herman E.K."/>
            <person name="Klute M.J."/>
            <person name="Nakayama T."/>
            <person name="Obornik M."/>
            <person name="Reyes-Prieto A."/>
            <person name="Armbrust E.V."/>
            <person name="Aves S.J."/>
            <person name="Beiko R.G."/>
            <person name="Coutinho P."/>
            <person name="Dacks J.B."/>
            <person name="Durnford D.G."/>
            <person name="Fast N.M."/>
            <person name="Green B.R."/>
            <person name="Grisdale C.J."/>
            <person name="Hempel F."/>
            <person name="Henrissat B."/>
            <person name="Hoppner M.P."/>
            <person name="Ishida K."/>
            <person name="Kim E."/>
            <person name="Koreny L."/>
            <person name="Kroth P.G."/>
            <person name="Liu Y."/>
            <person name="Malik S.B."/>
            <person name="Maier U.G."/>
            <person name="McRose D."/>
            <person name="Mock T."/>
            <person name="Neilson J.A."/>
            <person name="Onodera N.T."/>
            <person name="Poole A.M."/>
            <person name="Pritham E.J."/>
            <person name="Richards T.A."/>
            <person name="Rocap G."/>
            <person name="Roy S.W."/>
            <person name="Sarai C."/>
            <person name="Schaack S."/>
            <person name="Shirato S."/>
            <person name="Slamovits C.H."/>
            <person name="Spencer D.F."/>
            <person name="Suzuki S."/>
            <person name="Worden A.Z."/>
            <person name="Zauner S."/>
            <person name="Barry K."/>
            <person name="Bell C."/>
            <person name="Bharti A.K."/>
            <person name="Crow J.A."/>
            <person name="Grimwood J."/>
            <person name="Kramer R."/>
            <person name="Lindquist E."/>
            <person name="Lucas S."/>
            <person name="Salamov A."/>
            <person name="McFadden G.I."/>
            <person name="Lane C.E."/>
            <person name="Keeling P.J."/>
            <person name="Gray M.W."/>
            <person name="Grigoriev I.V."/>
            <person name="Archibald J.M."/>
        </authorList>
    </citation>
    <scope>NUCLEOTIDE SEQUENCE</scope>
    <source>
        <strain evidence="2 4">CCMP2712</strain>
    </source>
</reference>
<dbReference type="HOGENOM" id="CLU_830139_0_0_1"/>
<dbReference type="GeneID" id="17290490"/>
<dbReference type="EMBL" id="JH993130">
    <property type="protein sequence ID" value="EKX33753.1"/>
    <property type="molecule type" value="Genomic_DNA"/>
</dbReference>
<dbReference type="RefSeq" id="XP_005820733.1">
    <property type="nucleotide sequence ID" value="XM_005820676.1"/>
</dbReference>
<dbReference type="KEGG" id="gtt:GUITHDRAFT_166378"/>
<evidence type="ECO:0000256" key="1">
    <source>
        <dbReference type="SAM" id="MobiDB-lite"/>
    </source>
</evidence>
<dbReference type="Proteomes" id="UP000011087">
    <property type="component" value="Unassembled WGS sequence"/>
</dbReference>
<dbReference type="PaxDb" id="55529-EKX33753"/>
<organism evidence="2">
    <name type="scientific">Guillardia theta (strain CCMP2712)</name>
    <name type="common">Cryptophyte</name>
    <dbReference type="NCBI Taxonomy" id="905079"/>
    <lineage>
        <taxon>Eukaryota</taxon>
        <taxon>Cryptophyceae</taxon>
        <taxon>Pyrenomonadales</taxon>
        <taxon>Geminigeraceae</taxon>
        <taxon>Guillardia</taxon>
    </lineage>
</organism>
<reference evidence="3" key="3">
    <citation type="submission" date="2016-03" db="UniProtKB">
        <authorList>
            <consortium name="EnsemblProtists"/>
        </authorList>
    </citation>
    <scope>IDENTIFICATION</scope>
</reference>
<dbReference type="EnsemblProtists" id="EKX33753">
    <property type="protein sequence ID" value="EKX33753"/>
    <property type="gene ID" value="GUITHDRAFT_166378"/>
</dbReference>
<protein>
    <submittedName>
        <fullName evidence="2 3">Uncharacterized protein</fullName>
    </submittedName>
</protein>
<feature type="region of interest" description="Disordered" evidence="1">
    <location>
        <begin position="250"/>
        <end position="335"/>
    </location>
</feature>
<evidence type="ECO:0000313" key="2">
    <source>
        <dbReference type="EMBL" id="EKX33753.1"/>
    </source>
</evidence>